<dbReference type="AlphaFoldDB" id="A0AB33TDV0"/>
<name>A0AB33TDV0_9MYCO</name>
<organism evidence="2 3">
    <name type="scientific">Mycobacteroides abscessus</name>
    <dbReference type="NCBI Taxonomy" id="36809"/>
    <lineage>
        <taxon>Bacteria</taxon>
        <taxon>Bacillati</taxon>
        <taxon>Actinomycetota</taxon>
        <taxon>Actinomycetes</taxon>
        <taxon>Mycobacteriales</taxon>
        <taxon>Mycobacteriaceae</taxon>
        <taxon>Mycobacteroides</taxon>
    </lineage>
</organism>
<feature type="transmembrane region" description="Helical" evidence="1">
    <location>
        <begin position="16"/>
        <end position="33"/>
    </location>
</feature>
<evidence type="ECO:0000313" key="3">
    <source>
        <dbReference type="Proteomes" id="UP000038487"/>
    </source>
</evidence>
<comment type="caution">
    <text evidence="2">The sequence shown here is derived from an EMBL/GenBank/DDBJ whole genome shotgun (WGS) entry which is preliminary data.</text>
</comment>
<evidence type="ECO:0000256" key="1">
    <source>
        <dbReference type="SAM" id="Phobius"/>
    </source>
</evidence>
<evidence type="ECO:0000313" key="2">
    <source>
        <dbReference type="EMBL" id="CPT72342.1"/>
    </source>
</evidence>
<accession>A0AB33TDV0</accession>
<keyword evidence="1" id="KW-0472">Membrane</keyword>
<reference evidence="2 3" key="1">
    <citation type="submission" date="2015-03" db="EMBL/GenBank/DDBJ databases">
        <authorList>
            <consortium name="Pathogen Informatics"/>
            <person name="Murphy D."/>
        </authorList>
    </citation>
    <scope>NUCLEOTIDE SEQUENCE [LARGE SCALE GENOMIC DNA]</scope>
    <source>
        <strain evidence="2 3">PAP036</strain>
    </source>
</reference>
<sequence>MVHTWSQVMRAPEPDFYMALMAAVIGGVSLFTEPRESAVQKWLYWAVAPAVAVVCISLVFQSVLTGLGLGAFVLLFLAMTYLRYKL</sequence>
<protein>
    <submittedName>
        <fullName evidence="2">Uncharacterized protein</fullName>
    </submittedName>
</protein>
<dbReference type="Proteomes" id="UP000038487">
    <property type="component" value="Unassembled WGS sequence"/>
</dbReference>
<dbReference type="EMBL" id="CSUW01000030">
    <property type="protein sequence ID" value="CPT72342.1"/>
    <property type="molecule type" value="Genomic_DNA"/>
</dbReference>
<feature type="transmembrane region" description="Helical" evidence="1">
    <location>
        <begin position="42"/>
        <end position="60"/>
    </location>
</feature>
<gene>
    <name evidence="2" type="ORF">ERS075527_05549</name>
</gene>
<keyword evidence="1" id="KW-0812">Transmembrane</keyword>
<proteinExistence type="predicted"/>
<keyword evidence="1" id="KW-1133">Transmembrane helix</keyword>